<evidence type="ECO:0000256" key="3">
    <source>
        <dbReference type="ARBA" id="ARBA00022832"/>
    </source>
</evidence>
<comment type="similarity">
    <text evidence="2">Belongs to the 3-hydroxyacyl-CoA dehydrogenase family.</text>
</comment>
<evidence type="ECO:0000256" key="2">
    <source>
        <dbReference type="ARBA" id="ARBA00009463"/>
    </source>
</evidence>
<dbReference type="Proteomes" id="UP000324517">
    <property type="component" value="Unassembled WGS sequence"/>
</dbReference>
<evidence type="ECO:0000313" key="12">
    <source>
        <dbReference type="Proteomes" id="UP000324517"/>
    </source>
</evidence>
<feature type="domain" description="3-hydroxyacyl-CoA dehydrogenase C-terminal" evidence="9">
    <location>
        <begin position="208"/>
        <end position="305"/>
    </location>
</feature>
<reference evidence="11 12" key="1">
    <citation type="submission" date="2019-08" db="EMBL/GenBank/DDBJ databases">
        <title>Bacillus genomes from the desert of Cuatro Cienegas, Coahuila.</title>
        <authorList>
            <person name="Olmedo-Alvarez G."/>
        </authorList>
    </citation>
    <scope>NUCLEOTIDE SEQUENCE [LARGE SCALE GENOMIC DNA]</scope>
    <source>
        <strain evidence="11 12">CH98b_3T</strain>
    </source>
</reference>
<name>A0A5D4TAA7_9BACI</name>
<dbReference type="SUPFAM" id="SSF48179">
    <property type="entry name" value="6-phosphogluconate dehydrogenase C-terminal domain-like"/>
    <property type="match status" value="2"/>
</dbReference>
<dbReference type="GO" id="GO:0006635">
    <property type="term" value="P:fatty acid beta-oxidation"/>
    <property type="evidence" value="ECO:0007669"/>
    <property type="project" value="UniProtKB-UniPathway"/>
</dbReference>
<evidence type="ECO:0000256" key="4">
    <source>
        <dbReference type="ARBA" id="ARBA00022963"/>
    </source>
</evidence>
<protein>
    <submittedName>
        <fullName evidence="11">3-hydroxyacyl-CoA dehydrogenase</fullName>
    </submittedName>
</protein>
<dbReference type="PANTHER" id="PTHR48075:SF7">
    <property type="entry name" value="3-HYDROXYACYL-COA DEHYDROGENASE-RELATED"/>
    <property type="match status" value="1"/>
</dbReference>
<keyword evidence="4" id="KW-0442">Lipid degradation</keyword>
<dbReference type="InterPro" id="IPR036291">
    <property type="entry name" value="NAD(P)-bd_dom_sf"/>
</dbReference>
<evidence type="ECO:0000256" key="6">
    <source>
        <dbReference type="ARBA" id="ARBA00023027"/>
    </source>
</evidence>
<dbReference type="Gene3D" id="3.90.226.10">
    <property type="entry name" value="2-enoyl-CoA Hydratase, Chain A, domain 1"/>
    <property type="match status" value="1"/>
</dbReference>
<dbReference type="InterPro" id="IPR006108">
    <property type="entry name" value="3HC_DH_C"/>
</dbReference>
<comment type="pathway">
    <text evidence="1">Lipid metabolism; fatty acid beta-oxidation.</text>
</comment>
<dbReference type="Pfam" id="PF02737">
    <property type="entry name" value="3HCDH_N"/>
    <property type="match status" value="1"/>
</dbReference>
<dbReference type="InterPro" id="IPR001753">
    <property type="entry name" value="Enoyl-CoA_hydra/iso"/>
</dbReference>
<dbReference type="SUPFAM" id="SSF51735">
    <property type="entry name" value="NAD(P)-binding Rossmann-fold domains"/>
    <property type="match status" value="1"/>
</dbReference>
<dbReference type="GO" id="GO:0070403">
    <property type="term" value="F:NAD+ binding"/>
    <property type="evidence" value="ECO:0007669"/>
    <property type="project" value="InterPro"/>
</dbReference>
<evidence type="ECO:0000259" key="10">
    <source>
        <dbReference type="Pfam" id="PF02737"/>
    </source>
</evidence>
<keyword evidence="6" id="KW-0520">NAD</keyword>
<dbReference type="InterPro" id="IPR029045">
    <property type="entry name" value="ClpP/crotonase-like_dom_sf"/>
</dbReference>
<evidence type="ECO:0000259" key="9">
    <source>
        <dbReference type="Pfam" id="PF00725"/>
    </source>
</evidence>
<keyword evidence="7" id="KW-0443">Lipid metabolism</keyword>
<evidence type="ECO:0000256" key="8">
    <source>
        <dbReference type="ARBA" id="ARBA00049556"/>
    </source>
</evidence>
<dbReference type="InterPro" id="IPR008927">
    <property type="entry name" value="6-PGluconate_DH-like_C_sf"/>
</dbReference>
<evidence type="ECO:0000256" key="7">
    <source>
        <dbReference type="ARBA" id="ARBA00023098"/>
    </source>
</evidence>
<evidence type="ECO:0000313" key="11">
    <source>
        <dbReference type="EMBL" id="TYS72229.1"/>
    </source>
</evidence>
<dbReference type="Pfam" id="PF00725">
    <property type="entry name" value="3HCDH"/>
    <property type="match status" value="2"/>
</dbReference>
<dbReference type="PANTHER" id="PTHR48075">
    <property type="entry name" value="3-HYDROXYACYL-COA DEHYDROGENASE FAMILY PROTEIN"/>
    <property type="match status" value="1"/>
</dbReference>
<gene>
    <name evidence="11" type="ORF">FZC75_09695</name>
</gene>
<accession>A0A5D4TAA7</accession>
<evidence type="ECO:0000256" key="1">
    <source>
        <dbReference type="ARBA" id="ARBA00005005"/>
    </source>
</evidence>
<feature type="domain" description="3-hydroxyacyl-CoA dehydrogenase NAD binding" evidence="10">
    <location>
        <begin position="7"/>
        <end position="204"/>
    </location>
</feature>
<comment type="caution">
    <text evidence="11">The sequence shown here is derived from an EMBL/GenBank/DDBJ whole genome shotgun (WGS) entry which is preliminary data.</text>
</comment>
<organism evidence="11 12">
    <name type="scientific">Sutcliffiella horikoshii</name>
    <dbReference type="NCBI Taxonomy" id="79883"/>
    <lineage>
        <taxon>Bacteria</taxon>
        <taxon>Bacillati</taxon>
        <taxon>Bacillota</taxon>
        <taxon>Bacilli</taxon>
        <taxon>Bacillales</taxon>
        <taxon>Bacillaceae</taxon>
        <taxon>Sutcliffiella</taxon>
    </lineage>
</organism>
<dbReference type="Pfam" id="PF00378">
    <property type="entry name" value="ECH_1"/>
    <property type="match status" value="1"/>
</dbReference>
<keyword evidence="3" id="KW-0276">Fatty acid metabolism</keyword>
<dbReference type="Gene3D" id="1.10.1040.50">
    <property type="match status" value="1"/>
</dbReference>
<dbReference type="AlphaFoldDB" id="A0A5D4TAA7"/>
<dbReference type="Gene3D" id="3.40.50.720">
    <property type="entry name" value="NAD(P)-binding Rossmann-like Domain"/>
    <property type="match status" value="1"/>
</dbReference>
<dbReference type="RefSeq" id="WP_148979131.1">
    <property type="nucleotide sequence ID" value="NZ_JBNILM010000004.1"/>
</dbReference>
<comment type="catalytic activity">
    <reaction evidence="8">
        <text>a (3S)-3-hydroxyacyl-CoA + NAD(+) = a 3-oxoacyl-CoA + NADH + H(+)</text>
        <dbReference type="Rhea" id="RHEA:22432"/>
        <dbReference type="ChEBI" id="CHEBI:15378"/>
        <dbReference type="ChEBI" id="CHEBI:57318"/>
        <dbReference type="ChEBI" id="CHEBI:57540"/>
        <dbReference type="ChEBI" id="CHEBI:57945"/>
        <dbReference type="ChEBI" id="CHEBI:90726"/>
        <dbReference type="EC" id="1.1.1.35"/>
    </reaction>
</comment>
<keyword evidence="5" id="KW-0560">Oxidoreductase</keyword>
<dbReference type="UniPathway" id="UPA00659"/>
<dbReference type="OrthoDB" id="9771883at2"/>
<dbReference type="CDD" id="cd06558">
    <property type="entry name" value="crotonase-like"/>
    <property type="match status" value="1"/>
</dbReference>
<dbReference type="SUPFAM" id="SSF52096">
    <property type="entry name" value="ClpP/crotonase"/>
    <property type="match status" value="1"/>
</dbReference>
<dbReference type="EMBL" id="VTET01000004">
    <property type="protein sequence ID" value="TYS72229.1"/>
    <property type="molecule type" value="Genomic_DNA"/>
</dbReference>
<feature type="domain" description="3-hydroxyacyl-CoA dehydrogenase C-terminal" evidence="9">
    <location>
        <begin position="363"/>
        <end position="409"/>
    </location>
</feature>
<dbReference type="GO" id="GO:0003857">
    <property type="term" value="F:(3S)-3-hydroxyacyl-CoA dehydrogenase (NAD+) activity"/>
    <property type="evidence" value="ECO:0007669"/>
    <property type="project" value="UniProtKB-EC"/>
</dbReference>
<evidence type="ECO:0000256" key="5">
    <source>
        <dbReference type="ARBA" id="ARBA00023002"/>
    </source>
</evidence>
<dbReference type="InterPro" id="IPR006176">
    <property type="entry name" value="3-OHacyl-CoA_DH_NAD-bd"/>
</dbReference>
<sequence length="794" mass="87094">MKQSIKKAAVIGSGVMGSGIAAHLANVGIPTILLDIVPNKLTSEEEQKGLTLSDKAIRNKFTNTAVQKLLKQKPAPLTSKSNLALIEAGNLEDDIAKIADCDWVIEVIVENLEIKKQLFEKVDAHRKPGSIISSNTSGISIEAMAEGRSEDFKKNFLGTHFFNPPRYLKLLEVIPTKDTSPEVVSFIKTFGEDVLGKGIVLAKDTPNFIANRIGTYGLLVTVNEMLEGGYSVGEVDSVTGPAIGRPKSATFRTLDVVGLDTFIHVANNVYEKVEGKEQEVFRIPDFMNKMKENGWLGSKSGQGFFLKKGKEILELNPETLEYDARKKLKTPALEMSKQAKGYSNKMKALVYADDRAGNLIWSILAPVLSYSAELLGEIADDIVAIDQAMKWGFGWDHGPFETWDAIGLEESVLKMKEDGITVPKWVDEMLANGQRSFYQKDGGTTLFYEKGTYKALEVNPKVVHLKTLKETNGVIKKNSGASLIDLGDDVALLEFQSPNNAIGLDIIQMVNYALEEVDKNYKGLVIGNQGKNFCVGANLAMILMEAQDDNYFEIEMVVKHFQQAMMNIKYSSKPVVAAPFGMTLGGGTEICLPTSQLQASSETYMGLVEVGVGLIPGGGGNKELYMKHLNSMPQGLEYDLQKVANKVFEQIATAKVSTSAAEARDLHLLNNKDQISFNGDHLIHDAKQAVTSLYDAGYTAPVRRKVPVVGETGYATLMLGAHNMQYSGFISEHDLKIAKKLAYVIAGGNVPFGTEVDEQYLLDLEREAFLSLVGEAKSQQRMQHMLVKGKPLRN</sequence>
<proteinExistence type="inferred from homology"/>